<gene>
    <name evidence="1" type="ORF">HU200_065119</name>
</gene>
<evidence type="ECO:0000313" key="2">
    <source>
        <dbReference type="Proteomes" id="UP000636709"/>
    </source>
</evidence>
<name>A0A834ZZ55_9POAL</name>
<dbReference type="EMBL" id="JACEFO010002821">
    <property type="protein sequence ID" value="KAF8648080.1"/>
    <property type="molecule type" value="Genomic_DNA"/>
</dbReference>
<dbReference type="Proteomes" id="UP000636709">
    <property type="component" value="Unassembled WGS sequence"/>
</dbReference>
<organism evidence="1 2">
    <name type="scientific">Digitaria exilis</name>
    <dbReference type="NCBI Taxonomy" id="1010633"/>
    <lineage>
        <taxon>Eukaryota</taxon>
        <taxon>Viridiplantae</taxon>
        <taxon>Streptophyta</taxon>
        <taxon>Embryophyta</taxon>
        <taxon>Tracheophyta</taxon>
        <taxon>Spermatophyta</taxon>
        <taxon>Magnoliopsida</taxon>
        <taxon>Liliopsida</taxon>
        <taxon>Poales</taxon>
        <taxon>Poaceae</taxon>
        <taxon>PACMAD clade</taxon>
        <taxon>Panicoideae</taxon>
        <taxon>Panicodae</taxon>
        <taxon>Paniceae</taxon>
        <taxon>Anthephorinae</taxon>
        <taxon>Digitaria</taxon>
    </lineage>
</organism>
<accession>A0A834ZZ55</accession>
<proteinExistence type="predicted"/>
<evidence type="ECO:0000313" key="1">
    <source>
        <dbReference type="EMBL" id="KAF8648080.1"/>
    </source>
</evidence>
<keyword evidence="2" id="KW-1185">Reference proteome</keyword>
<comment type="caution">
    <text evidence="1">The sequence shown here is derived from an EMBL/GenBank/DDBJ whole genome shotgun (WGS) entry which is preliminary data.</text>
</comment>
<protein>
    <submittedName>
        <fullName evidence="1">Uncharacterized protein</fullName>
    </submittedName>
</protein>
<reference evidence="1" key="1">
    <citation type="submission" date="2020-07" db="EMBL/GenBank/DDBJ databases">
        <title>Genome sequence and genetic diversity analysis of an under-domesticated orphan crop, white fonio (Digitaria exilis).</title>
        <authorList>
            <person name="Bennetzen J.L."/>
            <person name="Chen S."/>
            <person name="Ma X."/>
            <person name="Wang X."/>
            <person name="Yssel A.E.J."/>
            <person name="Chaluvadi S.R."/>
            <person name="Johnson M."/>
            <person name="Gangashetty P."/>
            <person name="Hamidou F."/>
            <person name="Sanogo M.D."/>
            <person name="Zwaenepoel A."/>
            <person name="Wallace J."/>
            <person name="Van De Peer Y."/>
            <person name="Van Deynze A."/>
        </authorList>
    </citation>
    <scope>NUCLEOTIDE SEQUENCE</scope>
    <source>
        <tissue evidence="1">Leaves</tissue>
    </source>
</reference>
<sequence length="13" mass="1416">MSTWMLGTSSDCP</sequence>